<evidence type="ECO:0000313" key="3">
    <source>
        <dbReference type="EMBL" id="KAA1111025.1"/>
    </source>
</evidence>
<evidence type="ECO:0000313" key="1">
    <source>
        <dbReference type="EMBL" id="KAA1076150.1"/>
    </source>
</evidence>
<protein>
    <submittedName>
        <fullName evidence="1">Uncharacterized protein</fullName>
    </submittedName>
</protein>
<comment type="caution">
    <text evidence="1">The sequence shown here is derived from an EMBL/GenBank/DDBJ whole genome shotgun (WGS) entry which is preliminary data.</text>
</comment>
<dbReference type="Proteomes" id="UP000325313">
    <property type="component" value="Unassembled WGS sequence"/>
</dbReference>
<dbReference type="Proteomes" id="UP000324748">
    <property type="component" value="Unassembled WGS sequence"/>
</dbReference>
<evidence type="ECO:0000313" key="5">
    <source>
        <dbReference type="Proteomes" id="UP000325313"/>
    </source>
</evidence>
<name>A0A5B0MK15_PUCGR</name>
<dbReference type="EMBL" id="VSWC01000027">
    <property type="protein sequence ID" value="KAA1111025.1"/>
    <property type="molecule type" value="Genomic_DNA"/>
</dbReference>
<gene>
    <name evidence="2" type="ORF">PGT21_035118</name>
    <name evidence="3" type="ORF">PGT21_035860</name>
    <name evidence="1" type="ORF">PGTUg99_036450</name>
</gene>
<evidence type="ECO:0000313" key="4">
    <source>
        <dbReference type="Proteomes" id="UP000324748"/>
    </source>
</evidence>
<sequence length="50" mass="5389">MAFRTTCIGLFLKPWHVNRSECGTAPVPVPGRTTADGRSRLAIAASDTCR</sequence>
<evidence type="ECO:0000313" key="2">
    <source>
        <dbReference type="EMBL" id="KAA1091519.1"/>
    </source>
</evidence>
<keyword evidence="4" id="KW-1185">Reference proteome</keyword>
<reference evidence="4 5" key="1">
    <citation type="submission" date="2019-05" db="EMBL/GenBank/DDBJ databases">
        <title>Emergence of the Ug99 lineage of the wheat stem rust pathogen through somatic hybridization.</title>
        <authorList>
            <person name="Li F."/>
            <person name="Upadhyaya N.M."/>
            <person name="Sperschneider J."/>
            <person name="Matny O."/>
            <person name="Nguyen-Phuc H."/>
            <person name="Mago R."/>
            <person name="Raley C."/>
            <person name="Miller M.E."/>
            <person name="Silverstein K.A.T."/>
            <person name="Henningsen E."/>
            <person name="Hirsch C.D."/>
            <person name="Visser B."/>
            <person name="Pretorius Z.A."/>
            <person name="Steffenson B.J."/>
            <person name="Schwessinger B."/>
            <person name="Dodds P.N."/>
            <person name="Figueroa M."/>
        </authorList>
    </citation>
    <scope>NUCLEOTIDE SEQUENCE [LARGE SCALE GENOMIC DNA]</scope>
    <source>
        <strain evidence="2">21-0</strain>
        <strain evidence="1 5">Ug99</strain>
    </source>
</reference>
<dbReference type="AlphaFoldDB" id="A0A5B0MK15"/>
<proteinExistence type="predicted"/>
<dbReference type="EMBL" id="VSWC01000092">
    <property type="protein sequence ID" value="KAA1091519.1"/>
    <property type="molecule type" value="Genomic_DNA"/>
</dbReference>
<organism evidence="1 5">
    <name type="scientific">Puccinia graminis f. sp. tritici</name>
    <dbReference type="NCBI Taxonomy" id="56615"/>
    <lineage>
        <taxon>Eukaryota</taxon>
        <taxon>Fungi</taxon>
        <taxon>Dikarya</taxon>
        <taxon>Basidiomycota</taxon>
        <taxon>Pucciniomycotina</taxon>
        <taxon>Pucciniomycetes</taxon>
        <taxon>Pucciniales</taxon>
        <taxon>Pucciniaceae</taxon>
        <taxon>Puccinia</taxon>
    </lineage>
</organism>
<accession>A0A5B0MK15</accession>
<dbReference type="EMBL" id="VDEP01000471">
    <property type="protein sequence ID" value="KAA1076150.1"/>
    <property type="molecule type" value="Genomic_DNA"/>
</dbReference>